<keyword evidence="2" id="KW-0812">Transmembrane</keyword>
<keyword evidence="2" id="KW-1133">Transmembrane helix</keyword>
<keyword evidence="4" id="KW-1185">Reference proteome</keyword>
<feature type="region of interest" description="Disordered" evidence="1">
    <location>
        <begin position="242"/>
        <end position="279"/>
    </location>
</feature>
<feature type="transmembrane region" description="Helical" evidence="2">
    <location>
        <begin position="136"/>
        <end position="156"/>
    </location>
</feature>
<dbReference type="RefSeq" id="WP_207991602.1">
    <property type="nucleotide sequence ID" value="NZ_JAGBKM010000014.1"/>
</dbReference>
<reference evidence="3 4" key="1">
    <citation type="submission" date="2021-03" db="EMBL/GenBank/DDBJ databases">
        <authorList>
            <person name="Shang D.-D."/>
            <person name="Du Z.-J."/>
            <person name="Chen G.-J."/>
        </authorList>
    </citation>
    <scope>NUCLEOTIDE SEQUENCE [LARGE SCALE GENOMIC DNA]</scope>
    <source>
        <strain evidence="3 4">F1192</strain>
    </source>
</reference>
<comment type="caution">
    <text evidence="3">The sequence shown here is derived from an EMBL/GenBank/DDBJ whole genome shotgun (WGS) entry which is preliminary data.</text>
</comment>
<evidence type="ECO:0000313" key="4">
    <source>
        <dbReference type="Proteomes" id="UP000664554"/>
    </source>
</evidence>
<name>A0ABS3NPC4_9GAMM</name>
<proteinExistence type="predicted"/>
<gene>
    <name evidence="3" type="ORF">J3492_08460</name>
</gene>
<keyword evidence="2" id="KW-0472">Membrane</keyword>
<dbReference type="EMBL" id="JAGBKM010000014">
    <property type="protein sequence ID" value="MBO1531244.1"/>
    <property type="molecule type" value="Genomic_DNA"/>
</dbReference>
<evidence type="ECO:0000256" key="2">
    <source>
        <dbReference type="SAM" id="Phobius"/>
    </source>
</evidence>
<feature type="compositionally biased region" description="Polar residues" evidence="1">
    <location>
        <begin position="242"/>
        <end position="277"/>
    </location>
</feature>
<protein>
    <recommendedName>
        <fullName evidence="5">Histidine kinase</fullName>
    </recommendedName>
</protein>
<accession>A0ABS3NPC4</accession>
<feature type="region of interest" description="Disordered" evidence="1">
    <location>
        <begin position="193"/>
        <end position="226"/>
    </location>
</feature>
<evidence type="ECO:0000313" key="3">
    <source>
        <dbReference type="EMBL" id="MBO1531244.1"/>
    </source>
</evidence>
<dbReference type="Proteomes" id="UP000664554">
    <property type="component" value="Unassembled WGS sequence"/>
</dbReference>
<organism evidence="3 4">
    <name type="scientific">Psychrobacter coccoides</name>
    <dbReference type="NCBI Taxonomy" id="2818440"/>
    <lineage>
        <taxon>Bacteria</taxon>
        <taxon>Pseudomonadati</taxon>
        <taxon>Pseudomonadota</taxon>
        <taxon>Gammaproteobacteria</taxon>
        <taxon>Moraxellales</taxon>
        <taxon>Moraxellaceae</taxon>
        <taxon>Psychrobacter</taxon>
    </lineage>
</organism>
<feature type="transmembrane region" description="Helical" evidence="2">
    <location>
        <begin position="6"/>
        <end position="28"/>
    </location>
</feature>
<evidence type="ECO:0000256" key="1">
    <source>
        <dbReference type="SAM" id="MobiDB-lite"/>
    </source>
</evidence>
<evidence type="ECO:0008006" key="5">
    <source>
        <dbReference type="Google" id="ProtNLM"/>
    </source>
</evidence>
<sequence>MTYLAPRQGLFAIIILVSFCLQTLLLVISTDQQLTKIREQKGQQMVAQLIDEARLSLENKDRVSLSVIANRYTSEQDVARILIKDNNDELLVPVGNAPMQQGETIRQMATKGDAVIGSVAITLKDISKGEIVAMQWPFVIGSLILHLFLWLLYGYVARPTKEQINALSHDIQDLHRERQLQSGQLAYGRMANESHTAQQGSGTDGATDLATEDHDETVQTQVKKPINTAGIQDEVNAYLRGQQQAASATADGQQTGADSNTASPKQDVDPSSDTSVSHTDHLEAASVNPNQANVSKLPNSGAKLSAMRPMDSVSVQIMFHDEFNMLERLAPEMRMPYLALCTQLLNQAMTELLKQPLLLGVSATNTPSFDEKGACAILKADNSHAKVALAGVMLGKLYLMLNKIIHDKHIELSRFALPAKAGVSDEAQADAMAQLLKRVGKKEQMLILLPNAGLKQIGNHVQVQSLKRPTTVYERECAIFDGANDSMIQRLAEVRNAVLMTGSE</sequence>